<sequence>MVFWSIFLLYIFIPTVSHFVLCCTSTHNTYDVVVQLSLTSCTEEDICERDIITSVGLHNCEEEDLSGYDDDDHALSIPTMVTLATLGVKQNDDHVLSVLAMITLATLGAKREYDYY</sequence>
<accession>A0A427B230</accession>
<organism evidence="2 3">
    <name type="scientific">Ensete ventricosum</name>
    <name type="common">Abyssinian banana</name>
    <name type="synonym">Musa ensete</name>
    <dbReference type="NCBI Taxonomy" id="4639"/>
    <lineage>
        <taxon>Eukaryota</taxon>
        <taxon>Viridiplantae</taxon>
        <taxon>Streptophyta</taxon>
        <taxon>Embryophyta</taxon>
        <taxon>Tracheophyta</taxon>
        <taxon>Spermatophyta</taxon>
        <taxon>Magnoliopsida</taxon>
        <taxon>Liliopsida</taxon>
        <taxon>Zingiberales</taxon>
        <taxon>Musaceae</taxon>
        <taxon>Ensete</taxon>
    </lineage>
</organism>
<evidence type="ECO:0000313" key="3">
    <source>
        <dbReference type="Proteomes" id="UP000287651"/>
    </source>
</evidence>
<reference evidence="2 3" key="1">
    <citation type="journal article" date="2014" name="Agronomy (Basel)">
        <title>A Draft Genome Sequence for Ensete ventricosum, the Drought-Tolerant Tree Against Hunger.</title>
        <authorList>
            <person name="Harrison J."/>
            <person name="Moore K.A."/>
            <person name="Paszkiewicz K."/>
            <person name="Jones T."/>
            <person name="Grant M."/>
            <person name="Ambacheew D."/>
            <person name="Muzemil S."/>
            <person name="Studholme D.J."/>
        </authorList>
    </citation>
    <scope>NUCLEOTIDE SEQUENCE [LARGE SCALE GENOMIC DNA]</scope>
</reference>
<dbReference type="EMBL" id="AMZH03000676">
    <property type="protein sequence ID" value="RRT82525.1"/>
    <property type="molecule type" value="Genomic_DNA"/>
</dbReference>
<feature type="chain" id="PRO_5019442860" description="Secreted protein" evidence="1">
    <location>
        <begin position="19"/>
        <end position="116"/>
    </location>
</feature>
<evidence type="ECO:0000313" key="2">
    <source>
        <dbReference type="EMBL" id="RRT82525.1"/>
    </source>
</evidence>
<dbReference type="Proteomes" id="UP000287651">
    <property type="component" value="Unassembled WGS sequence"/>
</dbReference>
<protein>
    <recommendedName>
        <fullName evidence="4">Secreted protein</fullName>
    </recommendedName>
</protein>
<comment type="caution">
    <text evidence="2">The sequence shown here is derived from an EMBL/GenBank/DDBJ whole genome shotgun (WGS) entry which is preliminary data.</text>
</comment>
<evidence type="ECO:0008006" key="4">
    <source>
        <dbReference type="Google" id="ProtNLM"/>
    </source>
</evidence>
<dbReference type="AlphaFoldDB" id="A0A427B230"/>
<name>A0A427B230_ENSVE</name>
<evidence type="ECO:0000256" key="1">
    <source>
        <dbReference type="SAM" id="SignalP"/>
    </source>
</evidence>
<feature type="signal peptide" evidence="1">
    <location>
        <begin position="1"/>
        <end position="18"/>
    </location>
</feature>
<keyword evidence="1" id="KW-0732">Signal</keyword>
<proteinExistence type="predicted"/>
<gene>
    <name evidence="2" type="ORF">B296_00011938</name>
</gene>